<dbReference type="eggNOG" id="KOG2656">
    <property type="taxonomic scope" value="Eukaryota"/>
</dbReference>
<dbReference type="GO" id="GO:0000122">
    <property type="term" value="P:negative regulation of transcription by RNA polymerase II"/>
    <property type="evidence" value="ECO:0007669"/>
    <property type="project" value="TreeGrafter"/>
</dbReference>
<dbReference type="InterPro" id="IPR027109">
    <property type="entry name" value="Swc4/Dmap1"/>
</dbReference>
<dbReference type="InterPro" id="IPR008468">
    <property type="entry name" value="DMAP1"/>
</dbReference>
<feature type="compositionally biased region" description="Low complexity" evidence="9">
    <location>
        <begin position="177"/>
        <end position="200"/>
    </location>
</feature>
<feature type="domain" description="DAMP1 SANT/Myb-like" evidence="11">
    <location>
        <begin position="314"/>
        <end position="363"/>
    </location>
</feature>
<gene>
    <name evidence="12" type="ordered locus">Cd36_25540</name>
    <name evidence="13" type="ORF">CD36_25540</name>
</gene>
<keyword evidence="4" id="KW-0156">Chromatin regulator</keyword>
<evidence type="ECO:0000313" key="12">
    <source>
        <dbReference type="CGD" id="CAL0000159399"/>
    </source>
</evidence>
<dbReference type="GO" id="GO:0035267">
    <property type="term" value="C:NuA4 histone acetyltransferase complex"/>
    <property type="evidence" value="ECO:0007669"/>
    <property type="project" value="InterPro"/>
</dbReference>
<dbReference type="CGD" id="CAL0000159399">
    <property type="gene designation" value="Cd36_25540"/>
</dbReference>
<evidence type="ECO:0000256" key="3">
    <source>
        <dbReference type="ARBA" id="ARBA00019132"/>
    </source>
</evidence>
<dbReference type="GeneID" id="8050059"/>
<dbReference type="EMBL" id="FM992695">
    <property type="protein sequence ID" value="CAX39588.1"/>
    <property type="molecule type" value="Genomic_DNA"/>
</dbReference>
<evidence type="ECO:0000259" key="10">
    <source>
        <dbReference type="Pfam" id="PF05499"/>
    </source>
</evidence>
<dbReference type="Gene3D" id="1.10.10.60">
    <property type="entry name" value="Homeodomain-like"/>
    <property type="match status" value="1"/>
</dbReference>
<dbReference type="InterPro" id="IPR009057">
    <property type="entry name" value="Homeodomain-like_sf"/>
</dbReference>
<keyword evidence="6" id="KW-0804">Transcription</keyword>
<dbReference type="RefSeq" id="XP_002421651.1">
    <property type="nucleotide sequence ID" value="XM_002421606.1"/>
</dbReference>
<dbReference type="VEuPathDB" id="FungiDB:CD36_25540"/>
<feature type="region of interest" description="Disordered" evidence="9">
    <location>
        <begin position="1"/>
        <end position="38"/>
    </location>
</feature>
<reference evidence="13 14" key="1">
    <citation type="journal article" date="2009" name="Genome Res.">
        <title>Comparative genomics of the fungal pathogens Candida dubliniensis and Candida albicans.</title>
        <authorList>
            <person name="Jackson A.P."/>
            <person name="Gamble J.A."/>
            <person name="Yeomans T."/>
            <person name="Moran G.P."/>
            <person name="Saunders D."/>
            <person name="Harris D."/>
            <person name="Aslett M."/>
            <person name="Barrell J.F."/>
            <person name="Butler G."/>
            <person name="Citiulo F."/>
            <person name="Coleman D.C."/>
            <person name="de Groot P.W.J."/>
            <person name="Goodwin T.J."/>
            <person name="Quail M.A."/>
            <person name="McQuillan J."/>
            <person name="Munro C.A."/>
            <person name="Pain A."/>
            <person name="Poulter R.T."/>
            <person name="Rajandream M.A."/>
            <person name="Renauld H."/>
            <person name="Spiering M.J."/>
            <person name="Tivey A."/>
            <person name="Gow N.A.R."/>
            <person name="Barrell B."/>
            <person name="Sullivan D.J."/>
            <person name="Berriman M."/>
        </authorList>
    </citation>
    <scope>NUCLEOTIDE SEQUENCE [LARGE SCALE GENOMIC DNA]</scope>
    <source>
        <strain evidence="14">CD36 / ATCC MYA-646 / CBS 7987 / NCPF 3949 / NRRL Y-17841</strain>
    </source>
</reference>
<evidence type="ECO:0000313" key="14">
    <source>
        <dbReference type="Proteomes" id="UP000002605"/>
    </source>
</evidence>
<evidence type="ECO:0000256" key="4">
    <source>
        <dbReference type="ARBA" id="ARBA00022853"/>
    </source>
</evidence>
<dbReference type="Pfam" id="PF16282">
    <property type="entry name" value="SANT_DAMP1_like"/>
    <property type="match status" value="1"/>
</dbReference>
<sequence length="644" mass="75253">MSANDILDVLNIQRDESNQPPKKKQKSSSTPTLPDGKQLTGMARELYNLVGPNTPPINLNSHSYTANKEKMKKFKPSPWTRMPFTPKQGIELYHWVKGSKELIEQQELEEDGTPKPYFFEKYNVQLEIPEFIDEDTYDLYMIEIKEYENKVREERERREKERKEREKRDLEEKKKQQQQQQQQQQQKVQQDQQQQKQQNKNADDGKNTESNNNADQKETEQKSEENKTIEEKKQTEEKKDDGESKDTNNEAKPVAEDVKTEKEKTEDKELPKTNDSETNKTEKKDDEEASAKSKDSTAESQLENKKENDEDTDLEWTYKETKHLFELCQAFELKWPIIHDRFPNPNRTAEDLKEQFYRICIKILENQENKNQALIDSLKAYSKPRELERKQYLENLLKRTPAEIAEEESLVIEARRFEIAAKKMLMERSNLLTLLDSPQTTQNVSQYQSSQGITNLYNNLLIYDKHQKKKQMANKANTQQEPVPPPIPLAASSSVKRDRGFQTQLQQYLSSFLKQNHHTNPAVKQEINSIQQLLMKRLTQKEEEAYGLHFHGTEKLNPGVMLRSQQKLPGLNQRQSILKSVNILLQEMDIPTGGGTSWKPIMPTRKTMAKYDELIRSVVTLLDVKKAKDKLEAEIKLIKSQRGL</sequence>
<evidence type="ECO:0000256" key="7">
    <source>
        <dbReference type="ARBA" id="ARBA00023242"/>
    </source>
</evidence>
<keyword evidence="5" id="KW-0805">Transcription regulation</keyword>
<dbReference type="GO" id="GO:0000812">
    <property type="term" value="C:Swr1 complex"/>
    <property type="evidence" value="ECO:0007669"/>
    <property type="project" value="TreeGrafter"/>
</dbReference>
<comment type="subcellular location">
    <subcellularLocation>
        <location evidence="1">Nucleus</location>
    </subcellularLocation>
</comment>
<dbReference type="Proteomes" id="UP000002605">
    <property type="component" value="Chromosome R"/>
</dbReference>
<protein>
    <recommendedName>
        <fullName evidence="3">SWR1-complex protein 4</fullName>
    </recommendedName>
</protein>
<name>B9WKP0_CANDC</name>
<feature type="compositionally biased region" description="Basic and acidic residues" evidence="9">
    <location>
        <begin position="215"/>
        <end position="308"/>
    </location>
</feature>
<accession>B9WKP0</accession>
<evidence type="ECO:0000256" key="1">
    <source>
        <dbReference type="ARBA" id="ARBA00004123"/>
    </source>
</evidence>
<dbReference type="GO" id="GO:0006338">
    <property type="term" value="P:chromatin remodeling"/>
    <property type="evidence" value="ECO:0007669"/>
    <property type="project" value="InterPro"/>
</dbReference>
<dbReference type="GO" id="GO:0006281">
    <property type="term" value="P:DNA repair"/>
    <property type="evidence" value="ECO:0007669"/>
    <property type="project" value="InterPro"/>
</dbReference>
<dbReference type="InterPro" id="IPR032563">
    <property type="entry name" value="DAMP1_SANT-like"/>
</dbReference>
<evidence type="ECO:0000259" key="11">
    <source>
        <dbReference type="Pfam" id="PF16282"/>
    </source>
</evidence>
<feature type="compositionally biased region" description="Basic and acidic residues" evidence="9">
    <location>
        <begin position="150"/>
        <end position="175"/>
    </location>
</feature>
<comment type="similarity">
    <text evidence="2">Belongs to the SWC4 family.</text>
</comment>
<dbReference type="SUPFAM" id="SSF46689">
    <property type="entry name" value="Homeodomain-like"/>
    <property type="match status" value="1"/>
</dbReference>
<evidence type="ECO:0000256" key="6">
    <source>
        <dbReference type="ARBA" id="ARBA00023163"/>
    </source>
</evidence>
<comment type="function">
    <text evidence="8">Component of the SWR1 complex which mediates the ATP-dependent exchange of histone H2A for the H2A variant HZT1 leading to transcriptional regulation of selected genes by chromatin remodeling. Component of the NuA4 histone acetyltransferase complex which is involved in transcriptional activation of selected genes principally by acetylation of nucleosomal histone H4 and H2A. The NuA4 complex is also involved in DNA repair.</text>
</comment>
<dbReference type="PANTHER" id="PTHR12855:SF10">
    <property type="entry name" value="DNA METHYLTRANSFERASE 1-ASSOCIATED PROTEIN 1"/>
    <property type="match status" value="1"/>
</dbReference>
<dbReference type="OrthoDB" id="19740at2759"/>
<feature type="domain" description="DNA methyltransferase 1-associated 1" evidence="10">
    <location>
        <begin position="497"/>
        <end position="641"/>
    </location>
</feature>
<dbReference type="Pfam" id="PF05499">
    <property type="entry name" value="DMAP1"/>
    <property type="match status" value="1"/>
</dbReference>
<proteinExistence type="inferred from homology"/>
<dbReference type="HOGENOM" id="CLU_018539_4_0_1"/>
<dbReference type="KEGG" id="cdu:CD36_25540"/>
<keyword evidence="7" id="KW-0539">Nucleus</keyword>
<evidence type="ECO:0000256" key="5">
    <source>
        <dbReference type="ARBA" id="ARBA00023015"/>
    </source>
</evidence>
<evidence type="ECO:0000256" key="2">
    <source>
        <dbReference type="ARBA" id="ARBA00006918"/>
    </source>
</evidence>
<dbReference type="AlphaFoldDB" id="B9WKP0"/>
<organism evidence="13 14">
    <name type="scientific">Candida dubliniensis (strain CD36 / ATCC MYA-646 / CBS 7987 / NCPF 3949 / NRRL Y-17841)</name>
    <name type="common">Yeast</name>
    <dbReference type="NCBI Taxonomy" id="573826"/>
    <lineage>
        <taxon>Eukaryota</taxon>
        <taxon>Fungi</taxon>
        <taxon>Dikarya</taxon>
        <taxon>Ascomycota</taxon>
        <taxon>Saccharomycotina</taxon>
        <taxon>Pichiomycetes</taxon>
        <taxon>Debaryomycetaceae</taxon>
        <taxon>Candida/Lodderomyces clade</taxon>
        <taxon>Candida</taxon>
    </lineage>
</organism>
<keyword evidence="14" id="KW-1185">Reference proteome</keyword>
<dbReference type="GO" id="GO:0003714">
    <property type="term" value="F:transcription corepressor activity"/>
    <property type="evidence" value="ECO:0007669"/>
    <property type="project" value="TreeGrafter"/>
</dbReference>
<evidence type="ECO:0000256" key="9">
    <source>
        <dbReference type="SAM" id="MobiDB-lite"/>
    </source>
</evidence>
<evidence type="ECO:0000313" key="13">
    <source>
        <dbReference type="EMBL" id="CAX39588.1"/>
    </source>
</evidence>
<feature type="region of interest" description="Disordered" evidence="9">
    <location>
        <begin position="150"/>
        <end position="311"/>
    </location>
</feature>
<dbReference type="PANTHER" id="PTHR12855">
    <property type="entry name" value="DNA METHYLTRANSFERASE 1-ASSOCIATED PROTEIN 1 FAMILY MEMBER"/>
    <property type="match status" value="1"/>
</dbReference>
<evidence type="ECO:0000256" key="8">
    <source>
        <dbReference type="ARBA" id="ARBA00025264"/>
    </source>
</evidence>